<evidence type="ECO:0000313" key="2">
    <source>
        <dbReference type="Proteomes" id="UP001194468"/>
    </source>
</evidence>
<dbReference type="EMBL" id="WHUW01000011">
    <property type="protein sequence ID" value="KAF8440939.1"/>
    <property type="molecule type" value="Genomic_DNA"/>
</dbReference>
<name>A0AAD4GFH8_BOLED</name>
<comment type="caution">
    <text evidence="1">The sequence shown here is derived from an EMBL/GenBank/DDBJ whole genome shotgun (WGS) entry which is preliminary data.</text>
</comment>
<dbReference type="Proteomes" id="UP001194468">
    <property type="component" value="Unassembled WGS sequence"/>
</dbReference>
<gene>
    <name evidence="1" type="ORF">L210DRAFT_815706</name>
</gene>
<dbReference type="AlphaFoldDB" id="A0AAD4GFH8"/>
<organism evidence="1 2">
    <name type="scientific">Boletus edulis BED1</name>
    <dbReference type="NCBI Taxonomy" id="1328754"/>
    <lineage>
        <taxon>Eukaryota</taxon>
        <taxon>Fungi</taxon>
        <taxon>Dikarya</taxon>
        <taxon>Basidiomycota</taxon>
        <taxon>Agaricomycotina</taxon>
        <taxon>Agaricomycetes</taxon>
        <taxon>Agaricomycetidae</taxon>
        <taxon>Boletales</taxon>
        <taxon>Boletineae</taxon>
        <taxon>Boletaceae</taxon>
        <taxon>Boletoideae</taxon>
        <taxon>Boletus</taxon>
    </lineage>
</organism>
<keyword evidence="2" id="KW-1185">Reference proteome</keyword>
<reference evidence="1" key="1">
    <citation type="submission" date="2019-10" db="EMBL/GenBank/DDBJ databases">
        <authorList>
            <consortium name="DOE Joint Genome Institute"/>
            <person name="Kuo A."/>
            <person name="Miyauchi S."/>
            <person name="Kiss E."/>
            <person name="Drula E."/>
            <person name="Kohler A."/>
            <person name="Sanchez-Garcia M."/>
            <person name="Andreopoulos B."/>
            <person name="Barry K.W."/>
            <person name="Bonito G."/>
            <person name="Buee M."/>
            <person name="Carver A."/>
            <person name="Chen C."/>
            <person name="Cichocki N."/>
            <person name="Clum A."/>
            <person name="Culley D."/>
            <person name="Crous P.W."/>
            <person name="Fauchery L."/>
            <person name="Girlanda M."/>
            <person name="Hayes R."/>
            <person name="Keri Z."/>
            <person name="LaButti K."/>
            <person name="Lipzen A."/>
            <person name="Lombard V."/>
            <person name="Magnuson J."/>
            <person name="Maillard F."/>
            <person name="Morin E."/>
            <person name="Murat C."/>
            <person name="Nolan M."/>
            <person name="Ohm R."/>
            <person name="Pangilinan J."/>
            <person name="Pereira M."/>
            <person name="Perotto S."/>
            <person name="Peter M."/>
            <person name="Riley R."/>
            <person name="Sitrit Y."/>
            <person name="Stielow B."/>
            <person name="Szollosi G."/>
            <person name="Zifcakova L."/>
            <person name="Stursova M."/>
            <person name="Spatafora J.W."/>
            <person name="Tedersoo L."/>
            <person name="Vaario L.-M."/>
            <person name="Yamada A."/>
            <person name="Yan M."/>
            <person name="Wang P."/>
            <person name="Xu J."/>
            <person name="Bruns T."/>
            <person name="Baldrian P."/>
            <person name="Vilgalys R."/>
            <person name="Henrissat B."/>
            <person name="Grigoriev I.V."/>
            <person name="Hibbett D."/>
            <person name="Nagy L.G."/>
            <person name="Martin F.M."/>
        </authorList>
    </citation>
    <scope>NUCLEOTIDE SEQUENCE</scope>
    <source>
        <strain evidence="1">BED1</strain>
    </source>
</reference>
<protein>
    <submittedName>
        <fullName evidence="1">Uncharacterized protein</fullName>
    </submittedName>
</protein>
<feature type="non-terminal residue" evidence="1">
    <location>
        <position position="1"/>
    </location>
</feature>
<proteinExistence type="predicted"/>
<accession>A0AAD4GFH8</accession>
<feature type="non-terminal residue" evidence="1">
    <location>
        <position position="122"/>
    </location>
</feature>
<reference evidence="1" key="2">
    <citation type="journal article" date="2020" name="Nat. Commun.">
        <title>Large-scale genome sequencing of mycorrhizal fungi provides insights into the early evolution of symbiotic traits.</title>
        <authorList>
            <person name="Miyauchi S."/>
            <person name="Kiss E."/>
            <person name="Kuo A."/>
            <person name="Drula E."/>
            <person name="Kohler A."/>
            <person name="Sanchez-Garcia M."/>
            <person name="Morin E."/>
            <person name="Andreopoulos B."/>
            <person name="Barry K.W."/>
            <person name="Bonito G."/>
            <person name="Buee M."/>
            <person name="Carver A."/>
            <person name="Chen C."/>
            <person name="Cichocki N."/>
            <person name="Clum A."/>
            <person name="Culley D."/>
            <person name="Crous P.W."/>
            <person name="Fauchery L."/>
            <person name="Girlanda M."/>
            <person name="Hayes R.D."/>
            <person name="Keri Z."/>
            <person name="LaButti K."/>
            <person name="Lipzen A."/>
            <person name="Lombard V."/>
            <person name="Magnuson J."/>
            <person name="Maillard F."/>
            <person name="Murat C."/>
            <person name="Nolan M."/>
            <person name="Ohm R.A."/>
            <person name="Pangilinan J."/>
            <person name="Pereira M.F."/>
            <person name="Perotto S."/>
            <person name="Peter M."/>
            <person name="Pfister S."/>
            <person name="Riley R."/>
            <person name="Sitrit Y."/>
            <person name="Stielow J.B."/>
            <person name="Szollosi G."/>
            <person name="Zifcakova L."/>
            <person name="Stursova M."/>
            <person name="Spatafora J.W."/>
            <person name="Tedersoo L."/>
            <person name="Vaario L.M."/>
            <person name="Yamada A."/>
            <person name="Yan M."/>
            <person name="Wang P."/>
            <person name="Xu J."/>
            <person name="Bruns T."/>
            <person name="Baldrian P."/>
            <person name="Vilgalys R."/>
            <person name="Dunand C."/>
            <person name="Henrissat B."/>
            <person name="Grigoriev I.V."/>
            <person name="Hibbett D."/>
            <person name="Nagy L.G."/>
            <person name="Martin F.M."/>
        </authorList>
    </citation>
    <scope>NUCLEOTIDE SEQUENCE</scope>
    <source>
        <strain evidence="1">BED1</strain>
    </source>
</reference>
<sequence>NPFHPYPNETLWLIENWYWNHGVQKSKSGFKSLLKIIGSPDFHPEDVHCTNWTTIDCELGCLGTTSGTLSGSSISHNGDSDVQHWLPEEDSWMQRSVTISVPFPQRSLHPRPRDYTIFDFYH</sequence>
<evidence type="ECO:0000313" key="1">
    <source>
        <dbReference type="EMBL" id="KAF8440939.1"/>
    </source>
</evidence>